<dbReference type="InterPro" id="IPR002048">
    <property type="entry name" value="EF_hand_dom"/>
</dbReference>
<dbReference type="SMART" id="SM00054">
    <property type="entry name" value="EFh"/>
    <property type="match status" value="3"/>
</dbReference>
<dbReference type="SUPFAM" id="SSF47473">
    <property type="entry name" value="EF-hand"/>
    <property type="match status" value="1"/>
</dbReference>
<feature type="domain" description="EF-hand" evidence="10">
    <location>
        <begin position="118"/>
        <end position="153"/>
    </location>
</feature>
<keyword evidence="2" id="KW-0677">Repeat</keyword>
<keyword evidence="3" id="KW-0106">Calcium</keyword>
<keyword evidence="12" id="KW-1185">Reference proteome</keyword>
<dbReference type="PANTHER" id="PTHR45942">
    <property type="entry name" value="PROTEIN PHOSPATASE 3 REGULATORY SUBUNIT B ALPHA ISOFORM TYPE 1"/>
    <property type="match status" value="1"/>
</dbReference>
<keyword evidence="1" id="KW-0479">Metal-binding</keyword>
<feature type="compositionally biased region" description="Polar residues" evidence="9">
    <location>
        <begin position="69"/>
        <end position="90"/>
    </location>
</feature>
<sequence length="279" mass="30985">MFDQPQPPAPDPHSIPSLVTQAIHLLSQIPTSHLTPDLTTAISLLQSHLSSHPVPTSSEEDLLPLPSSQTGKPLTSRDSVARQTLRSALSKTRRRTARTHKSTSAPEIDPNSEASRTYNVPLSRVLFSAHDVDDSGGISLHEFRGLVYSMGYYLSDQELQVAVATLDTDGNGEISYQEFLNWYTHDNRFASLQLSPAQASAVQSASEYFQYFDRDSKGHIKPSEFTHMFNDMQSRGYFRPEMTVEGALREIKGGREGEDVSFNDYVSWLVRVGSIVVGK</sequence>
<evidence type="ECO:0000256" key="8">
    <source>
        <dbReference type="ARBA" id="ARBA00032848"/>
    </source>
</evidence>
<evidence type="ECO:0000256" key="3">
    <source>
        <dbReference type="ARBA" id="ARBA00022837"/>
    </source>
</evidence>
<evidence type="ECO:0000259" key="10">
    <source>
        <dbReference type="PROSITE" id="PS50222"/>
    </source>
</evidence>
<dbReference type="CDD" id="cd00051">
    <property type="entry name" value="EFh"/>
    <property type="match status" value="1"/>
</dbReference>
<dbReference type="AlphaFoldDB" id="A0AAD5S1C3"/>
<keyword evidence="11" id="KW-0808">Transferase</keyword>
<dbReference type="InterPro" id="IPR018247">
    <property type="entry name" value="EF_Hand_1_Ca_BS"/>
</dbReference>
<dbReference type="GO" id="GO:0016301">
    <property type="term" value="F:kinase activity"/>
    <property type="evidence" value="ECO:0007669"/>
    <property type="project" value="UniProtKB-KW"/>
</dbReference>
<gene>
    <name evidence="11" type="primary">CPK13</name>
    <name evidence="11" type="ORF">HK097_005857</name>
</gene>
<comment type="caution">
    <text evidence="11">The sequence shown here is derived from an EMBL/GenBank/DDBJ whole genome shotgun (WGS) entry which is preliminary data.</text>
</comment>
<feature type="domain" description="EF-hand" evidence="10">
    <location>
        <begin position="200"/>
        <end position="235"/>
    </location>
</feature>
<evidence type="ECO:0000256" key="9">
    <source>
        <dbReference type="SAM" id="MobiDB-lite"/>
    </source>
</evidence>
<organism evidence="11 12">
    <name type="scientific">Rhizophlyctis rosea</name>
    <dbReference type="NCBI Taxonomy" id="64517"/>
    <lineage>
        <taxon>Eukaryota</taxon>
        <taxon>Fungi</taxon>
        <taxon>Fungi incertae sedis</taxon>
        <taxon>Chytridiomycota</taxon>
        <taxon>Chytridiomycota incertae sedis</taxon>
        <taxon>Chytridiomycetes</taxon>
        <taxon>Rhizophlyctidales</taxon>
        <taxon>Rhizophlyctidaceae</taxon>
        <taxon>Rhizophlyctis</taxon>
    </lineage>
</organism>
<evidence type="ECO:0000313" key="11">
    <source>
        <dbReference type="EMBL" id="KAJ3029031.1"/>
    </source>
</evidence>
<reference evidence="11" key="1">
    <citation type="submission" date="2020-05" db="EMBL/GenBank/DDBJ databases">
        <title>Phylogenomic resolution of chytrid fungi.</title>
        <authorList>
            <person name="Stajich J.E."/>
            <person name="Amses K."/>
            <person name="Simmons R."/>
            <person name="Seto K."/>
            <person name="Myers J."/>
            <person name="Bonds A."/>
            <person name="Quandt C.A."/>
            <person name="Barry K."/>
            <person name="Liu P."/>
            <person name="Grigoriev I."/>
            <person name="Longcore J.E."/>
            <person name="James T.Y."/>
        </authorList>
    </citation>
    <scope>NUCLEOTIDE SEQUENCE</scope>
    <source>
        <strain evidence="11">JEL0318</strain>
    </source>
</reference>
<evidence type="ECO:0000256" key="6">
    <source>
        <dbReference type="ARBA" id="ARBA00023832"/>
    </source>
</evidence>
<protein>
    <recommendedName>
        <fullName evidence="6">Calcineurin subunit B</fullName>
    </recommendedName>
    <alternativeName>
        <fullName evidence="7">Calcineurin regulatory subunit</fullName>
    </alternativeName>
    <alternativeName>
        <fullName evidence="8">Protein phosphatase 2B regulatory subunit</fullName>
    </alternativeName>
</protein>
<dbReference type="InterPro" id="IPR011992">
    <property type="entry name" value="EF-hand-dom_pair"/>
</dbReference>
<feature type="compositionally biased region" description="Basic residues" evidence="9">
    <location>
        <begin position="91"/>
        <end position="101"/>
    </location>
</feature>
<keyword evidence="11" id="KW-0418">Kinase</keyword>
<proteinExistence type="inferred from homology"/>
<dbReference type="Gene3D" id="1.10.238.10">
    <property type="entry name" value="EF-hand"/>
    <property type="match status" value="2"/>
</dbReference>
<dbReference type="EMBL" id="JADGJD010002747">
    <property type="protein sequence ID" value="KAJ3029031.1"/>
    <property type="molecule type" value="Genomic_DNA"/>
</dbReference>
<dbReference type="Proteomes" id="UP001212841">
    <property type="component" value="Unassembled WGS sequence"/>
</dbReference>
<dbReference type="PROSITE" id="PS50222">
    <property type="entry name" value="EF_HAND_2"/>
    <property type="match status" value="3"/>
</dbReference>
<evidence type="ECO:0000256" key="1">
    <source>
        <dbReference type="ARBA" id="ARBA00022723"/>
    </source>
</evidence>
<dbReference type="PROSITE" id="PS00018">
    <property type="entry name" value="EF_HAND_1"/>
    <property type="match status" value="1"/>
</dbReference>
<evidence type="ECO:0000256" key="2">
    <source>
        <dbReference type="ARBA" id="ARBA00022737"/>
    </source>
</evidence>
<feature type="domain" description="EF-hand" evidence="10">
    <location>
        <begin position="154"/>
        <end position="189"/>
    </location>
</feature>
<evidence type="ECO:0000313" key="12">
    <source>
        <dbReference type="Proteomes" id="UP001212841"/>
    </source>
</evidence>
<feature type="region of interest" description="Disordered" evidence="9">
    <location>
        <begin position="50"/>
        <end position="115"/>
    </location>
</feature>
<comment type="similarity">
    <text evidence="4">Belongs to the calcineurin regulatory subunit family.</text>
</comment>
<evidence type="ECO:0000256" key="7">
    <source>
        <dbReference type="ARBA" id="ARBA00031295"/>
    </source>
</evidence>
<evidence type="ECO:0000256" key="4">
    <source>
        <dbReference type="ARBA" id="ARBA00023774"/>
    </source>
</evidence>
<comment type="subunit">
    <text evidence="5">Composed of a catalytic subunit (A) and a regulatory subunit (B).</text>
</comment>
<dbReference type="Pfam" id="PF13499">
    <property type="entry name" value="EF-hand_7"/>
    <property type="match status" value="1"/>
</dbReference>
<evidence type="ECO:0000256" key="5">
    <source>
        <dbReference type="ARBA" id="ARBA00023792"/>
    </source>
</evidence>
<accession>A0AAD5S1C3</accession>
<name>A0AAD5S1C3_9FUNG</name>
<dbReference type="GO" id="GO:0005509">
    <property type="term" value="F:calcium ion binding"/>
    <property type="evidence" value="ECO:0007669"/>
    <property type="project" value="InterPro"/>
</dbReference>